<dbReference type="EMBL" id="JACMSF010000040">
    <property type="protein sequence ID" value="MBC2905736.1"/>
    <property type="molecule type" value="Genomic_DNA"/>
</dbReference>
<evidence type="ECO:0000256" key="2">
    <source>
        <dbReference type="ARBA" id="ARBA00023125"/>
    </source>
</evidence>
<evidence type="ECO:0000256" key="4">
    <source>
        <dbReference type="PROSITE-ProRule" id="PRU00335"/>
    </source>
</evidence>
<dbReference type="InterPro" id="IPR050109">
    <property type="entry name" value="HTH-type_TetR-like_transc_reg"/>
</dbReference>
<keyword evidence="8" id="KW-1185">Reference proteome</keyword>
<dbReference type="PANTHER" id="PTHR30055:SF234">
    <property type="entry name" value="HTH-TYPE TRANSCRIPTIONAL REGULATOR BETI"/>
    <property type="match status" value="1"/>
</dbReference>
<evidence type="ECO:0000256" key="3">
    <source>
        <dbReference type="ARBA" id="ARBA00023163"/>
    </source>
</evidence>
<keyword evidence="2 4" id="KW-0238">DNA-binding</keyword>
<dbReference type="InterPro" id="IPR036271">
    <property type="entry name" value="Tet_transcr_reg_TetR-rel_C_sf"/>
</dbReference>
<dbReference type="Gene3D" id="1.10.357.10">
    <property type="entry name" value="Tetracycline Repressor, domain 2"/>
    <property type="match status" value="1"/>
</dbReference>
<keyword evidence="1" id="KW-0805">Transcription regulation</keyword>
<dbReference type="PANTHER" id="PTHR30055">
    <property type="entry name" value="HTH-TYPE TRANSCRIPTIONAL REGULATOR RUTR"/>
    <property type="match status" value="1"/>
</dbReference>
<evidence type="ECO:0000313" key="8">
    <source>
        <dbReference type="Proteomes" id="UP000584670"/>
    </source>
</evidence>
<dbReference type="Proteomes" id="UP000584670">
    <property type="component" value="Unassembled WGS sequence"/>
</dbReference>
<keyword evidence="3" id="KW-0804">Transcription</keyword>
<feature type="DNA-binding region" description="H-T-H motif" evidence="4">
    <location>
        <begin position="48"/>
        <end position="67"/>
    </location>
</feature>
<dbReference type="Gene3D" id="1.10.10.60">
    <property type="entry name" value="Homeodomain-like"/>
    <property type="match status" value="1"/>
</dbReference>
<evidence type="ECO:0000256" key="1">
    <source>
        <dbReference type="ARBA" id="ARBA00023015"/>
    </source>
</evidence>
<dbReference type="InterPro" id="IPR049397">
    <property type="entry name" value="EthR_C"/>
</dbReference>
<feature type="region of interest" description="Disordered" evidence="5">
    <location>
        <begin position="1"/>
        <end position="26"/>
    </location>
</feature>
<dbReference type="PROSITE" id="PS50977">
    <property type="entry name" value="HTH_TETR_2"/>
    <property type="match status" value="1"/>
</dbReference>
<proteinExistence type="predicted"/>
<comment type="caution">
    <text evidence="7">The sequence shown here is derived from an EMBL/GenBank/DDBJ whole genome shotgun (WGS) entry which is preliminary data.</text>
</comment>
<evidence type="ECO:0000313" key="7">
    <source>
        <dbReference type="EMBL" id="MBC2905736.1"/>
    </source>
</evidence>
<dbReference type="InterPro" id="IPR009057">
    <property type="entry name" value="Homeodomain-like_sf"/>
</dbReference>
<dbReference type="Pfam" id="PF00440">
    <property type="entry name" value="TetR_N"/>
    <property type="match status" value="1"/>
</dbReference>
<name>A0A7X1MCC0_9ACTN</name>
<dbReference type="InterPro" id="IPR001647">
    <property type="entry name" value="HTH_TetR"/>
</dbReference>
<dbReference type="SUPFAM" id="SSF46689">
    <property type="entry name" value="Homeodomain-like"/>
    <property type="match status" value="1"/>
</dbReference>
<dbReference type="SUPFAM" id="SSF48498">
    <property type="entry name" value="Tetracyclin repressor-like, C-terminal domain"/>
    <property type="match status" value="1"/>
</dbReference>
<dbReference type="GO" id="GO:0000976">
    <property type="term" value="F:transcription cis-regulatory region binding"/>
    <property type="evidence" value="ECO:0007669"/>
    <property type="project" value="TreeGrafter"/>
</dbReference>
<dbReference type="AlphaFoldDB" id="A0A7X1MCC0"/>
<protein>
    <submittedName>
        <fullName evidence="7">TetR/AcrR family transcriptional regulator</fullName>
    </submittedName>
</protein>
<dbReference type="GO" id="GO:0003700">
    <property type="term" value="F:DNA-binding transcription factor activity"/>
    <property type="evidence" value="ECO:0007669"/>
    <property type="project" value="TreeGrafter"/>
</dbReference>
<dbReference type="PRINTS" id="PR00455">
    <property type="entry name" value="HTHTETR"/>
</dbReference>
<evidence type="ECO:0000256" key="5">
    <source>
        <dbReference type="SAM" id="MobiDB-lite"/>
    </source>
</evidence>
<dbReference type="Pfam" id="PF21313">
    <property type="entry name" value="EthR_C"/>
    <property type="match status" value="1"/>
</dbReference>
<feature type="domain" description="HTH tetR-type" evidence="6">
    <location>
        <begin position="25"/>
        <end position="85"/>
    </location>
</feature>
<reference evidence="7 8" key="1">
    <citation type="submission" date="2020-08" db="EMBL/GenBank/DDBJ databases">
        <title>Streptomyces sp. PSKA01 genome sequencing and assembly.</title>
        <authorList>
            <person name="Mandal S."/>
            <person name="Maiti P.K."/>
            <person name="Das P."/>
        </authorList>
    </citation>
    <scope>NUCLEOTIDE SEQUENCE [LARGE SCALE GENOMIC DNA]</scope>
    <source>
        <strain evidence="7 8">PSKA01</strain>
    </source>
</reference>
<evidence type="ECO:0000259" key="6">
    <source>
        <dbReference type="PROSITE" id="PS50977"/>
    </source>
</evidence>
<organism evidence="7 8">
    <name type="scientific">Streptomyces cupreus</name>
    <dbReference type="NCBI Taxonomy" id="2759956"/>
    <lineage>
        <taxon>Bacteria</taxon>
        <taxon>Bacillati</taxon>
        <taxon>Actinomycetota</taxon>
        <taxon>Actinomycetes</taxon>
        <taxon>Kitasatosporales</taxon>
        <taxon>Streptomycetaceae</taxon>
        <taxon>Streptomyces</taxon>
    </lineage>
</organism>
<gene>
    <name evidence="7" type="ORF">H4N64_30040</name>
</gene>
<feature type="compositionally biased region" description="Low complexity" evidence="5">
    <location>
        <begin position="1"/>
        <end position="19"/>
    </location>
</feature>
<sequence>MLSPDPGTGQPAQPQPAGTRTRRGMRTRDALVAAARRIFERDGYLDARIVDIAAEAKVATGSFYTHFSSKEDVFAAVLERLQDEMLHAGVSDDRGDGDGERKDLWRGVEDANRAYLESYRRNAGLMAAMEQAAAVDPQFVRLRLERSRVFIDRSAAAIARLQQSGLADPELDPEVTARALSAMVSRLAYATFALGESVPFDALVETVTRLWTNALRMPRN</sequence>
<accession>A0A7X1MCC0</accession>